<name>G7YHC8_CLOSI</name>
<keyword evidence="3" id="KW-1185">Reference proteome</keyword>
<protein>
    <submittedName>
        <fullName evidence="2">Uncharacterized protein</fullName>
    </submittedName>
</protein>
<feature type="non-terminal residue" evidence="2">
    <location>
        <position position="57"/>
    </location>
</feature>
<sequence>MALPLSLLLSKSSSEILRTPRKDPTRLSCSMEICEGHASEPNLSGEVSNKPRFSPVP</sequence>
<proteinExistence type="predicted"/>
<feature type="region of interest" description="Disordered" evidence="1">
    <location>
        <begin position="38"/>
        <end position="57"/>
    </location>
</feature>
<evidence type="ECO:0000256" key="1">
    <source>
        <dbReference type="SAM" id="MobiDB-lite"/>
    </source>
</evidence>
<reference key="2">
    <citation type="submission" date="2011-10" db="EMBL/GenBank/DDBJ databases">
        <title>The genome and transcriptome sequence of Clonorchis sinensis provide insights into the carcinogenic liver fluke.</title>
        <authorList>
            <person name="Wang X."/>
            <person name="Huang Y."/>
            <person name="Chen W."/>
            <person name="Liu H."/>
            <person name="Guo L."/>
            <person name="Chen Y."/>
            <person name="Luo F."/>
            <person name="Zhou W."/>
            <person name="Sun J."/>
            <person name="Mao Q."/>
            <person name="Liang P."/>
            <person name="Zhou C."/>
            <person name="Tian Y."/>
            <person name="Men J."/>
            <person name="Lv X."/>
            <person name="Huang L."/>
            <person name="Zhou J."/>
            <person name="Hu Y."/>
            <person name="Li R."/>
            <person name="Zhang F."/>
            <person name="Lei H."/>
            <person name="Li X."/>
            <person name="Hu X."/>
            <person name="Liang C."/>
            <person name="Xu J."/>
            <person name="Wu Z."/>
            <person name="Yu X."/>
        </authorList>
    </citation>
    <scope>NUCLEOTIDE SEQUENCE</scope>
    <source>
        <strain>Henan</strain>
    </source>
</reference>
<accession>G7YHC8</accession>
<dbReference type="Proteomes" id="UP000008909">
    <property type="component" value="Unassembled WGS sequence"/>
</dbReference>
<evidence type="ECO:0000313" key="3">
    <source>
        <dbReference type="Proteomes" id="UP000008909"/>
    </source>
</evidence>
<dbReference type="AlphaFoldDB" id="G7YHC8"/>
<evidence type="ECO:0000313" key="2">
    <source>
        <dbReference type="EMBL" id="GAA52361.1"/>
    </source>
</evidence>
<reference evidence="2" key="1">
    <citation type="journal article" date="2011" name="Genome Biol.">
        <title>The draft genome of the carcinogenic human liver fluke Clonorchis sinensis.</title>
        <authorList>
            <person name="Wang X."/>
            <person name="Chen W."/>
            <person name="Huang Y."/>
            <person name="Sun J."/>
            <person name="Men J."/>
            <person name="Liu H."/>
            <person name="Luo F."/>
            <person name="Guo L."/>
            <person name="Lv X."/>
            <person name="Deng C."/>
            <person name="Zhou C."/>
            <person name="Fan Y."/>
            <person name="Li X."/>
            <person name="Huang L."/>
            <person name="Hu Y."/>
            <person name="Liang C."/>
            <person name="Hu X."/>
            <person name="Xu J."/>
            <person name="Yu X."/>
        </authorList>
    </citation>
    <scope>NUCLEOTIDE SEQUENCE [LARGE SCALE GENOMIC DNA]</scope>
    <source>
        <strain evidence="2">Henan</strain>
    </source>
</reference>
<dbReference type="EMBL" id="DF143281">
    <property type="protein sequence ID" value="GAA52361.1"/>
    <property type="molecule type" value="Genomic_DNA"/>
</dbReference>
<gene>
    <name evidence="2" type="ORF">CLF_107927</name>
</gene>
<organism evidence="2 3">
    <name type="scientific">Clonorchis sinensis</name>
    <name type="common">Chinese liver fluke</name>
    <dbReference type="NCBI Taxonomy" id="79923"/>
    <lineage>
        <taxon>Eukaryota</taxon>
        <taxon>Metazoa</taxon>
        <taxon>Spiralia</taxon>
        <taxon>Lophotrochozoa</taxon>
        <taxon>Platyhelminthes</taxon>
        <taxon>Trematoda</taxon>
        <taxon>Digenea</taxon>
        <taxon>Opisthorchiida</taxon>
        <taxon>Opisthorchiata</taxon>
        <taxon>Opisthorchiidae</taxon>
        <taxon>Clonorchis</taxon>
    </lineage>
</organism>